<dbReference type="GO" id="GO:1990904">
    <property type="term" value="C:ribonucleoprotein complex"/>
    <property type="evidence" value="ECO:0007669"/>
    <property type="project" value="UniProtKB-KW"/>
</dbReference>
<dbReference type="GO" id="GO:0005840">
    <property type="term" value="C:ribosome"/>
    <property type="evidence" value="ECO:0007669"/>
    <property type="project" value="UniProtKB-KW"/>
</dbReference>
<dbReference type="Gene3D" id="3.30.420.100">
    <property type="match status" value="1"/>
</dbReference>
<dbReference type="InterPro" id="IPR057268">
    <property type="entry name" value="Ribosomal_L18"/>
</dbReference>
<keyword evidence="3" id="KW-0687">Ribonucleoprotein</keyword>
<dbReference type="Pfam" id="PF00861">
    <property type="entry name" value="Ribosomal_L18p"/>
    <property type="match status" value="1"/>
</dbReference>
<dbReference type="InterPro" id="IPR005484">
    <property type="entry name" value="Ribosomal_uL18_bac/plant/anim"/>
</dbReference>
<dbReference type="Proteomes" id="UP000318296">
    <property type="component" value="Unassembled WGS sequence"/>
</dbReference>
<dbReference type="CDD" id="cd00432">
    <property type="entry name" value="Ribosomal_L18_L5e"/>
    <property type="match status" value="1"/>
</dbReference>
<dbReference type="GO" id="GO:0003735">
    <property type="term" value="F:structural constituent of ribosome"/>
    <property type="evidence" value="ECO:0007669"/>
    <property type="project" value="InterPro"/>
</dbReference>
<comment type="similarity">
    <text evidence="1">Belongs to the universal ribosomal protein uL18 family.</text>
</comment>
<reference evidence="4 5" key="1">
    <citation type="submission" date="2017-07" db="EMBL/GenBank/DDBJ databases">
        <title>Mechanisms for carbon and nitrogen cycling indicate functional differentiation within the Candidate Phyla Radiation.</title>
        <authorList>
            <person name="Danczak R.E."/>
            <person name="Johnston M.D."/>
            <person name="Kenah C."/>
            <person name="Slattery M."/>
            <person name="Wrighton K.C."/>
            <person name="Wilkins M.J."/>
        </authorList>
    </citation>
    <scope>NUCLEOTIDE SEQUENCE [LARGE SCALE GENOMIC DNA]</scope>
    <source>
        <strain evidence="4">Licking1014_96</strain>
    </source>
</reference>
<dbReference type="EMBL" id="VMGH01000046">
    <property type="protein sequence ID" value="TSC91173.1"/>
    <property type="molecule type" value="Genomic_DNA"/>
</dbReference>
<protein>
    <submittedName>
        <fullName evidence="4">Large subunit ribosomal protein L18</fullName>
    </submittedName>
</protein>
<keyword evidence="2 4" id="KW-0689">Ribosomal protein</keyword>
<dbReference type="AlphaFoldDB" id="A0A554LE64"/>
<accession>A0A554LE64</accession>
<name>A0A554LE64_9BACT</name>
<dbReference type="SUPFAM" id="SSF53137">
    <property type="entry name" value="Translational machinery components"/>
    <property type="match status" value="1"/>
</dbReference>
<sequence length="45" mass="5306">MRIRKKIIGSQECPRLCIFKSNRFIYAQVIDDEEKKTYVAASDLK</sequence>
<comment type="caution">
    <text evidence="4">The sequence shown here is derived from an EMBL/GenBank/DDBJ whole genome shotgun (WGS) entry which is preliminary data.</text>
</comment>
<evidence type="ECO:0000256" key="3">
    <source>
        <dbReference type="ARBA" id="ARBA00023274"/>
    </source>
</evidence>
<proteinExistence type="inferred from homology"/>
<evidence type="ECO:0000313" key="4">
    <source>
        <dbReference type="EMBL" id="TSC91173.1"/>
    </source>
</evidence>
<feature type="non-terminal residue" evidence="4">
    <location>
        <position position="45"/>
    </location>
</feature>
<evidence type="ECO:0000256" key="2">
    <source>
        <dbReference type="ARBA" id="ARBA00022980"/>
    </source>
</evidence>
<evidence type="ECO:0000313" key="5">
    <source>
        <dbReference type="Proteomes" id="UP000318296"/>
    </source>
</evidence>
<evidence type="ECO:0000256" key="1">
    <source>
        <dbReference type="ARBA" id="ARBA00007116"/>
    </source>
</evidence>
<organism evidence="4 5">
    <name type="scientific">Candidatus Berkelbacteria bacterium Licking1014_96</name>
    <dbReference type="NCBI Taxonomy" id="2017149"/>
    <lineage>
        <taxon>Bacteria</taxon>
        <taxon>Candidatus Berkelbacteria</taxon>
    </lineage>
</organism>
<gene>
    <name evidence="4" type="ORF">CEN92_309</name>
</gene>
<dbReference type="GO" id="GO:0006412">
    <property type="term" value="P:translation"/>
    <property type="evidence" value="ECO:0007669"/>
    <property type="project" value="InterPro"/>
</dbReference>